<keyword evidence="3" id="KW-1185">Reference proteome</keyword>
<name>A0A7K1U5M0_9BACT</name>
<dbReference type="AlphaFoldDB" id="A0A7K1U5M0"/>
<proteinExistence type="predicted"/>
<gene>
    <name evidence="2" type="ORF">GO493_13420</name>
</gene>
<protein>
    <recommendedName>
        <fullName evidence="4">Transporter</fullName>
    </recommendedName>
</protein>
<evidence type="ECO:0000256" key="1">
    <source>
        <dbReference type="SAM" id="SignalP"/>
    </source>
</evidence>
<organism evidence="2 3">
    <name type="scientific">Chitinophaga tropicalis</name>
    <dbReference type="NCBI Taxonomy" id="2683588"/>
    <lineage>
        <taxon>Bacteria</taxon>
        <taxon>Pseudomonadati</taxon>
        <taxon>Bacteroidota</taxon>
        <taxon>Chitinophagia</taxon>
        <taxon>Chitinophagales</taxon>
        <taxon>Chitinophagaceae</taxon>
        <taxon>Chitinophaga</taxon>
    </lineage>
</organism>
<dbReference type="Gene3D" id="2.40.160.60">
    <property type="entry name" value="Outer membrane protein transport protein (OMPP1/FadL/TodX)"/>
    <property type="match status" value="1"/>
</dbReference>
<sequence>MVKRLVLVAALSGCCYTLQAQTIDDALRFGSSDLSGTTRGQSVGGALGSLGGEVSSLFVNPAGVGFFRTNDFSFTLGLQNVNNKGTYLGSTASDNKTVPNITNATMIFGGRRKKPDSKWQNFSFGFGFNRTANYNERVYYTGNNNTSSLSLNYATAANAANITNPDVQLGTNPDNMIGSLAHTSVLAYQTYLINGFEDGSGNYIGGFYSAAQATDSSINVKQENIVNSKGSNNELSFAFGANYNDQLYLGGSIGFPIISFERDKGWQETNINTVTAGLNNFIVTEYLKTEGTGANFKLGAIYKPIKSLNLGATFHSPSWLTFTDTYSTVMSADTKIYGGVRTASSTESNNGYDDESKYTIRTPWKGVVSATYLFAPSADTRRPTGFISVDYEYMDYASMKMRFKNGFSTDRDDTEARNDAIRSTYQGASNIRIGGELKLHVIAFRLGYANYGSPYKNSAFDGARQYYTGGIGYRNQGFYLDLGFVYGTSKRLEQPYVLDDTSFYKDPSPASIKTNTSNVLATVGWKF</sequence>
<evidence type="ECO:0008006" key="4">
    <source>
        <dbReference type="Google" id="ProtNLM"/>
    </source>
</evidence>
<evidence type="ECO:0000313" key="3">
    <source>
        <dbReference type="Proteomes" id="UP000461730"/>
    </source>
</evidence>
<keyword evidence="1" id="KW-0732">Signal</keyword>
<dbReference type="EMBL" id="WRXN01000005">
    <property type="protein sequence ID" value="MVT09265.1"/>
    <property type="molecule type" value="Genomic_DNA"/>
</dbReference>
<feature type="signal peptide" evidence="1">
    <location>
        <begin position="1"/>
        <end position="20"/>
    </location>
</feature>
<reference evidence="2 3" key="1">
    <citation type="submission" date="2019-12" db="EMBL/GenBank/DDBJ databases">
        <title>Chitinophaga sp. strain ysch24 (GDMCC 1.1355), whole genome shotgun sequence.</title>
        <authorList>
            <person name="Zhang X."/>
        </authorList>
    </citation>
    <scope>NUCLEOTIDE SEQUENCE [LARGE SCALE GENOMIC DNA]</scope>
    <source>
        <strain evidence="3">ysch24</strain>
    </source>
</reference>
<dbReference type="SUPFAM" id="SSF56935">
    <property type="entry name" value="Porins"/>
    <property type="match status" value="1"/>
</dbReference>
<evidence type="ECO:0000313" key="2">
    <source>
        <dbReference type="EMBL" id="MVT09265.1"/>
    </source>
</evidence>
<comment type="caution">
    <text evidence="2">The sequence shown here is derived from an EMBL/GenBank/DDBJ whole genome shotgun (WGS) entry which is preliminary data.</text>
</comment>
<feature type="chain" id="PRO_5029733540" description="Transporter" evidence="1">
    <location>
        <begin position="21"/>
        <end position="527"/>
    </location>
</feature>
<accession>A0A7K1U5M0</accession>
<dbReference type="RefSeq" id="WP_157306694.1">
    <property type="nucleotide sequence ID" value="NZ_WRXN01000005.1"/>
</dbReference>
<dbReference type="Proteomes" id="UP000461730">
    <property type="component" value="Unassembled WGS sequence"/>
</dbReference>